<organism evidence="9 10">
    <name type="scientific">Coniella lustricola</name>
    <dbReference type="NCBI Taxonomy" id="2025994"/>
    <lineage>
        <taxon>Eukaryota</taxon>
        <taxon>Fungi</taxon>
        <taxon>Dikarya</taxon>
        <taxon>Ascomycota</taxon>
        <taxon>Pezizomycotina</taxon>
        <taxon>Sordariomycetes</taxon>
        <taxon>Sordariomycetidae</taxon>
        <taxon>Diaporthales</taxon>
        <taxon>Schizoparmaceae</taxon>
        <taxon>Coniella</taxon>
    </lineage>
</organism>
<dbReference type="STRING" id="2025994.A0A2T3AK39"/>
<dbReference type="GO" id="GO:0016020">
    <property type="term" value="C:membrane"/>
    <property type="evidence" value="ECO:0007669"/>
    <property type="project" value="UniProtKB-SubCell"/>
</dbReference>
<feature type="compositionally biased region" description="Low complexity" evidence="6">
    <location>
        <begin position="337"/>
        <end position="352"/>
    </location>
</feature>
<evidence type="ECO:0000313" key="10">
    <source>
        <dbReference type="Proteomes" id="UP000241462"/>
    </source>
</evidence>
<dbReference type="InterPro" id="IPR052337">
    <property type="entry name" value="SAT4-like"/>
</dbReference>
<dbReference type="OrthoDB" id="3897607at2759"/>
<keyword evidence="4 7" id="KW-0472">Membrane</keyword>
<sequence length="361" mass="39859">MSQDGPENPTAFQAPKFLNHPVDAGLALAIMSVVIPVICTLTVGLRSYWRFWAKKGAWGWDDVLAVWTLLAFVVSCAFSFLTAKHGIGSPDIAQTDFVKVWPELMTFAIFYLLALALVKTSVALSVLRISFQRRYRWPILVLAICTILVYTYAIIWLVAVCGALFTRRVETACKSWQTRLHVVVTTTTLVTDAGCAFIPMFVVRNLRLSRRSKIGLMAALSIGMLPFVAAVIRIPYSIYWNHPTSERDVYFTVMGPILSLLEVGLALIGASLPAIGGMFRCFHQSDAMAPICSLDIDMALDPTAPPAAHMDIERGMKWRNHSSAKSMSTMRSTWDTRGSSSAGRQSSSQSQSPVFEPGRNV</sequence>
<evidence type="ECO:0000256" key="3">
    <source>
        <dbReference type="ARBA" id="ARBA00022989"/>
    </source>
</evidence>
<evidence type="ECO:0000256" key="2">
    <source>
        <dbReference type="ARBA" id="ARBA00022692"/>
    </source>
</evidence>
<protein>
    <recommendedName>
        <fullName evidence="8">Rhodopsin domain-containing protein</fullName>
    </recommendedName>
</protein>
<dbReference type="Proteomes" id="UP000241462">
    <property type="component" value="Unassembled WGS sequence"/>
</dbReference>
<feature type="transmembrane region" description="Helical" evidence="7">
    <location>
        <begin position="256"/>
        <end position="279"/>
    </location>
</feature>
<dbReference type="Pfam" id="PF20684">
    <property type="entry name" value="Fung_rhodopsin"/>
    <property type="match status" value="1"/>
</dbReference>
<keyword evidence="10" id="KW-1185">Reference proteome</keyword>
<feature type="region of interest" description="Disordered" evidence="6">
    <location>
        <begin position="320"/>
        <end position="361"/>
    </location>
</feature>
<gene>
    <name evidence="9" type="ORF">BD289DRAFT_9185</name>
</gene>
<dbReference type="PANTHER" id="PTHR33048:SF15">
    <property type="entry name" value="INTEGRAL MEMBRANE PROTEIN"/>
    <property type="match status" value="1"/>
</dbReference>
<evidence type="ECO:0000259" key="8">
    <source>
        <dbReference type="Pfam" id="PF20684"/>
    </source>
</evidence>
<keyword evidence="3 7" id="KW-1133">Transmembrane helix</keyword>
<dbReference type="AlphaFoldDB" id="A0A2T3AK39"/>
<dbReference type="InParanoid" id="A0A2T3AK39"/>
<name>A0A2T3AK39_9PEZI</name>
<evidence type="ECO:0000256" key="7">
    <source>
        <dbReference type="SAM" id="Phobius"/>
    </source>
</evidence>
<dbReference type="EMBL" id="KZ678381">
    <property type="protein sequence ID" value="PSS00853.1"/>
    <property type="molecule type" value="Genomic_DNA"/>
</dbReference>
<comment type="subcellular location">
    <subcellularLocation>
        <location evidence="1">Membrane</location>
        <topology evidence="1">Multi-pass membrane protein</topology>
    </subcellularLocation>
</comment>
<feature type="domain" description="Rhodopsin" evidence="8">
    <location>
        <begin position="45"/>
        <end position="279"/>
    </location>
</feature>
<reference evidence="9 10" key="1">
    <citation type="journal article" date="2018" name="Mycol. Prog.">
        <title>Coniella lustricola, a new species from submerged detritus.</title>
        <authorList>
            <person name="Raudabaugh D.B."/>
            <person name="Iturriaga T."/>
            <person name="Carver A."/>
            <person name="Mondo S."/>
            <person name="Pangilinan J."/>
            <person name="Lipzen A."/>
            <person name="He G."/>
            <person name="Amirebrahimi M."/>
            <person name="Grigoriev I.V."/>
            <person name="Miller A.N."/>
        </authorList>
    </citation>
    <scope>NUCLEOTIDE SEQUENCE [LARGE SCALE GENOMIC DNA]</scope>
    <source>
        <strain evidence="9 10">B22-T-1</strain>
    </source>
</reference>
<feature type="transmembrane region" description="Helical" evidence="7">
    <location>
        <begin position="24"/>
        <end position="43"/>
    </location>
</feature>
<proteinExistence type="inferred from homology"/>
<keyword evidence="2 7" id="KW-0812">Transmembrane</keyword>
<feature type="compositionally biased region" description="Polar residues" evidence="6">
    <location>
        <begin position="323"/>
        <end position="336"/>
    </location>
</feature>
<evidence type="ECO:0000256" key="6">
    <source>
        <dbReference type="SAM" id="MobiDB-lite"/>
    </source>
</evidence>
<feature type="transmembrane region" description="Helical" evidence="7">
    <location>
        <begin position="104"/>
        <end position="127"/>
    </location>
</feature>
<dbReference type="PANTHER" id="PTHR33048">
    <property type="entry name" value="PTH11-LIKE INTEGRAL MEMBRANE PROTEIN (AFU_ORTHOLOGUE AFUA_5G11245)"/>
    <property type="match status" value="1"/>
</dbReference>
<feature type="transmembrane region" description="Helical" evidence="7">
    <location>
        <begin position="64"/>
        <end position="84"/>
    </location>
</feature>
<evidence type="ECO:0000256" key="1">
    <source>
        <dbReference type="ARBA" id="ARBA00004141"/>
    </source>
</evidence>
<evidence type="ECO:0000256" key="4">
    <source>
        <dbReference type="ARBA" id="ARBA00023136"/>
    </source>
</evidence>
<evidence type="ECO:0000313" key="9">
    <source>
        <dbReference type="EMBL" id="PSS00853.1"/>
    </source>
</evidence>
<feature type="transmembrane region" description="Helical" evidence="7">
    <location>
        <begin position="139"/>
        <end position="165"/>
    </location>
</feature>
<feature type="transmembrane region" description="Helical" evidence="7">
    <location>
        <begin position="214"/>
        <end position="236"/>
    </location>
</feature>
<accession>A0A2T3AK39</accession>
<comment type="similarity">
    <text evidence="5">Belongs to the SAT4 family.</text>
</comment>
<dbReference type="InterPro" id="IPR049326">
    <property type="entry name" value="Rhodopsin_dom_fungi"/>
</dbReference>
<feature type="transmembrane region" description="Helical" evidence="7">
    <location>
        <begin position="180"/>
        <end position="202"/>
    </location>
</feature>
<evidence type="ECO:0000256" key="5">
    <source>
        <dbReference type="ARBA" id="ARBA00038359"/>
    </source>
</evidence>